<dbReference type="EMBL" id="JAAOZC010000001">
    <property type="protein sequence ID" value="NIJ06775.1"/>
    <property type="molecule type" value="Genomic_DNA"/>
</dbReference>
<proteinExistence type="predicted"/>
<organism evidence="6 7">
    <name type="scientific">Sphingomonas vulcanisoli</name>
    <dbReference type="NCBI Taxonomy" id="1658060"/>
    <lineage>
        <taxon>Bacteria</taxon>
        <taxon>Pseudomonadati</taxon>
        <taxon>Pseudomonadota</taxon>
        <taxon>Alphaproteobacteria</taxon>
        <taxon>Sphingomonadales</taxon>
        <taxon>Sphingomonadaceae</taxon>
        <taxon>Sphingomonas</taxon>
    </lineage>
</organism>
<feature type="compositionally biased region" description="Gly residues" evidence="4">
    <location>
        <begin position="686"/>
        <end position="726"/>
    </location>
</feature>
<dbReference type="Gene3D" id="2.40.170.20">
    <property type="entry name" value="TonB-dependent receptor, beta-barrel domain"/>
    <property type="match status" value="2"/>
</dbReference>
<evidence type="ECO:0000256" key="4">
    <source>
        <dbReference type="SAM" id="MobiDB-lite"/>
    </source>
</evidence>
<keyword evidence="5" id="KW-0732">Signal</keyword>
<evidence type="ECO:0000256" key="2">
    <source>
        <dbReference type="ARBA" id="ARBA00023136"/>
    </source>
</evidence>
<feature type="region of interest" description="Disordered" evidence="4">
    <location>
        <begin position="645"/>
        <end position="729"/>
    </location>
</feature>
<dbReference type="PANTHER" id="PTHR47234:SF1">
    <property type="entry name" value="TONB-DEPENDENT RECEPTOR"/>
    <property type="match status" value="1"/>
</dbReference>
<evidence type="ECO:0000313" key="6">
    <source>
        <dbReference type="EMBL" id="NIJ06775.1"/>
    </source>
</evidence>
<feature type="signal peptide" evidence="5">
    <location>
        <begin position="1"/>
        <end position="19"/>
    </location>
</feature>
<sequence>MTFRFILLLAASLPTLVLAQATPTKPAAKAAKAAADMAADADDEIVVRGQKPPGSVIGDIPPEQTLNPADIRAYGVNSVSDLLDELAPQTTSVRGRGGEAPAVLLNGKRISSFAEIRDVPTEAILRAEILPEEVALKYGFSADQKVVNIVLRRRFRSMTGAVNGGTTTEGGGTGGDANADLFRIQGDNRVNIDGRYNQTDRLLESQRGLTSMSPDGIDLSPYRTLSPTTRTETLNTVYARALGGVSATVNATITGSQSNALQGLPSASLVVPAGDPFLPAGGTVDRTFGTDALGQRVRSLTEHLGIGANGNFSAKWRWNFTGNYDHGDSRTASETGYDSSAIQARLTARDPTLNPNGDLTGALGGLLTDRARSVTNTANTQMVSNGKLFHLPAGDASSTIKIGGTLTAIDSSSHRANLDQTVSLSRKAGNFQLNVDLPIASKANDVLPFLGKLTANANIAVNQLSDLGTLTTWGGGINWSPIANLTFIGSYTNDQGAPTVAQLGNPLLVTAQTRVFDAQKGVTADVISISGGNRNLTNDDRTVIRLGVQFKPLAKSDLNVTINYVKSRIRDAIATLPEPTAAIEGAFPERFVRDADGDLTSVDSRPVNFDREDTQSLRSGFTFSIPLKPSPAVVAAFRKAMQARFGGAFPRPPGGGDAPPPPPPDGGPPPPSPGDGPPPGGPPPGGGGFGGPGGGFGGPPGGGPGGGFGPGGGGFGGFGRGGGGGAQRFRQNAGGRIQIALYHTWTIQDRVLIRPGVPVIDLLHGGSITSGGGQAAHQVQAQLGYSNNGIGARLEGNWQSGTTVDAAPGSSTGDLHFSSLATLNLRSFFNIGEMPRFIGKDWARNLRVTFSLTNLFDTRQHIRDAFGDTPIRYQSAYLDPAGRTFRIGIRKLFTQLPPRPFQRPAGG</sequence>
<reference evidence="6 7" key="1">
    <citation type="submission" date="2020-03" db="EMBL/GenBank/DDBJ databases">
        <title>Genomic Encyclopedia of Type Strains, Phase III (KMG-III): the genomes of soil and plant-associated and newly described type strains.</title>
        <authorList>
            <person name="Whitman W."/>
        </authorList>
    </citation>
    <scope>NUCLEOTIDE SEQUENCE [LARGE SCALE GENOMIC DNA]</scope>
    <source>
        <strain evidence="6 7">CECT 8804</strain>
    </source>
</reference>
<evidence type="ECO:0000256" key="1">
    <source>
        <dbReference type="ARBA" id="ARBA00004442"/>
    </source>
</evidence>
<dbReference type="RefSeq" id="WP_167071425.1">
    <property type="nucleotide sequence ID" value="NZ_JAAOZC010000001.1"/>
</dbReference>
<evidence type="ECO:0008006" key="8">
    <source>
        <dbReference type="Google" id="ProtNLM"/>
    </source>
</evidence>
<dbReference type="InterPro" id="IPR036942">
    <property type="entry name" value="Beta-barrel_TonB_sf"/>
</dbReference>
<dbReference type="Gene3D" id="2.170.130.10">
    <property type="entry name" value="TonB-dependent receptor, plug domain"/>
    <property type="match status" value="1"/>
</dbReference>
<gene>
    <name evidence="6" type="ORF">FHS31_000357</name>
</gene>
<protein>
    <recommendedName>
        <fullName evidence="8">TonB-dependent receptor</fullName>
    </recommendedName>
</protein>
<dbReference type="Proteomes" id="UP000727456">
    <property type="component" value="Unassembled WGS sequence"/>
</dbReference>
<dbReference type="InterPro" id="IPR037066">
    <property type="entry name" value="Plug_dom_sf"/>
</dbReference>
<evidence type="ECO:0000256" key="3">
    <source>
        <dbReference type="ARBA" id="ARBA00023237"/>
    </source>
</evidence>
<comment type="subcellular location">
    <subcellularLocation>
        <location evidence="1">Cell outer membrane</location>
    </subcellularLocation>
</comment>
<feature type="compositionally biased region" description="Pro residues" evidence="4">
    <location>
        <begin position="650"/>
        <end position="685"/>
    </location>
</feature>
<keyword evidence="2" id="KW-0472">Membrane</keyword>
<comment type="caution">
    <text evidence="6">The sequence shown here is derived from an EMBL/GenBank/DDBJ whole genome shotgun (WGS) entry which is preliminary data.</text>
</comment>
<evidence type="ECO:0000313" key="7">
    <source>
        <dbReference type="Proteomes" id="UP000727456"/>
    </source>
</evidence>
<dbReference type="SUPFAM" id="SSF56935">
    <property type="entry name" value="Porins"/>
    <property type="match status" value="1"/>
</dbReference>
<accession>A0ABX0TSK4</accession>
<dbReference type="PANTHER" id="PTHR47234">
    <property type="match status" value="1"/>
</dbReference>
<feature type="chain" id="PRO_5047425610" description="TonB-dependent receptor" evidence="5">
    <location>
        <begin position="20"/>
        <end position="907"/>
    </location>
</feature>
<keyword evidence="3" id="KW-0998">Cell outer membrane</keyword>
<name>A0ABX0TSK4_9SPHN</name>
<keyword evidence="7" id="KW-1185">Reference proteome</keyword>
<evidence type="ECO:0000256" key="5">
    <source>
        <dbReference type="SAM" id="SignalP"/>
    </source>
</evidence>